<dbReference type="AlphaFoldDB" id="A0A6B2G5R1"/>
<evidence type="ECO:0000256" key="6">
    <source>
        <dbReference type="RuleBase" id="RU003479"/>
    </source>
</evidence>
<keyword evidence="3 6" id="KW-0143">Chaperone</keyword>
<dbReference type="Pfam" id="PF00166">
    <property type="entry name" value="Cpn10"/>
    <property type="match status" value="1"/>
</dbReference>
<dbReference type="GO" id="GO:0046872">
    <property type="term" value="F:metal ion binding"/>
    <property type="evidence" value="ECO:0007669"/>
    <property type="project" value="TreeGrafter"/>
</dbReference>
<evidence type="ECO:0000256" key="4">
    <source>
        <dbReference type="ARBA" id="ARBA00029976"/>
    </source>
</evidence>
<dbReference type="SMART" id="SM00883">
    <property type="entry name" value="Cpn10"/>
    <property type="match status" value="1"/>
</dbReference>
<accession>A0A6B2G5R1</accession>
<dbReference type="GO" id="GO:0005524">
    <property type="term" value="F:ATP binding"/>
    <property type="evidence" value="ECO:0007669"/>
    <property type="project" value="InterPro"/>
</dbReference>
<evidence type="ECO:0000256" key="2">
    <source>
        <dbReference type="ARBA" id="ARBA00018842"/>
    </source>
</evidence>
<evidence type="ECO:0000256" key="1">
    <source>
        <dbReference type="ARBA" id="ARBA00006975"/>
    </source>
</evidence>
<name>A0A6B2G5R1_MYXSQ</name>
<reference evidence="7" key="1">
    <citation type="submission" date="2018-11" db="EMBL/GenBank/DDBJ databases">
        <title>Myxobolus squamalis genome and transcriptome.</title>
        <authorList>
            <person name="Yahalomi D."/>
            <person name="Atkinson S.D."/>
            <person name="Neuhof M."/>
            <person name="Chang E.S."/>
            <person name="Philippe H."/>
            <person name="Cartwright P."/>
            <person name="Bartholomew J.L."/>
            <person name="Huchon D."/>
        </authorList>
    </citation>
    <scope>NUCLEOTIDE SEQUENCE</scope>
    <source>
        <strain evidence="7">71B08</strain>
        <tissue evidence="7">Whole</tissue>
    </source>
</reference>
<dbReference type="InterPro" id="IPR037124">
    <property type="entry name" value="Chaperonin_GroES_sf"/>
</dbReference>
<evidence type="ECO:0000256" key="5">
    <source>
        <dbReference type="ARBA" id="ARBA00031971"/>
    </source>
</evidence>
<dbReference type="SUPFAM" id="SSF50129">
    <property type="entry name" value="GroES-like"/>
    <property type="match status" value="1"/>
</dbReference>
<dbReference type="GO" id="GO:0051087">
    <property type="term" value="F:protein-folding chaperone binding"/>
    <property type="evidence" value="ECO:0007669"/>
    <property type="project" value="TreeGrafter"/>
</dbReference>
<comment type="similarity">
    <text evidence="1 6">Belongs to the GroES chaperonin family.</text>
</comment>
<dbReference type="PANTHER" id="PTHR10772:SF0">
    <property type="entry name" value="10 KDA HEAT SHOCK PROTEIN, MITOCHONDRIAL"/>
    <property type="match status" value="1"/>
</dbReference>
<organism evidence="7">
    <name type="scientific">Myxobolus squamalis</name>
    <name type="common">Myxosporean</name>
    <dbReference type="NCBI Taxonomy" id="59785"/>
    <lineage>
        <taxon>Eukaryota</taxon>
        <taxon>Metazoa</taxon>
        <taxon>Cnidaria</taxon>
        <taxon>Myxozoa</taxon>
        <taxon>Myxosporea</taxon>
        <taxon>Bivalvulida</taxon>
        <taxon>Platysporina</taxon>
        <taxon>Myxobolidae</taxon>
        <taxon>Myxobolus</taxon>
    </lineage>
</organism>
<dbReference type="GO" id="GO:0005759">
    <property type="term" value="C:mitochondrial matrix"/>
    <property type="evidence" value="ECO:0007669"/>
    <property type="project" value="TreeGrafter"/>
</dbReference>
<proteinExistence type="inferred from homology"/>
<dbReference type="InterPro" id="IPR011032">
    <property type="entry name" value="GroES-like_sf"/>
</dbReference>
<dbReference type="GO" id="GO:0051082">
    <property type="term" value="F:unfolded protein binding"/>
    <property type="evidence" value="ECO:0007669"/>
    <property type="project" value="TreeGrafter"/>
</dbReference>
<dbReference type="GO" id="GO:0044183">
    <property type="term" value="F:protein folding chaperone"/>
    <property type="evidence" value="ECO:0007669"/>
    <property type="project" value="InterPro"/>
</dbReference>
<protein>
    <recommendedName>
        <fullName evidence="2">10 kDa heat shock protein, mitochondrial</fullName>
    </recommendedName>
    <alternativeName>
        <fullName evidence="4">10 kDa chaperonin</fullName>
    </alternativeName>
    <alternativeName>
        <fullName evidence="5">Chaperonin 10</fullName>
    </alternativeName>
</protein>
<dbReference type="Gene3D" id="2.30.33.40">
    <property type="entry name" value="GroES chaperonin"/>
    <property type="match status" value="1"/>
</dbReference>
<dbReference type="FunFam" id="2.30.33.40:FF:000002">
    <property type="entry name" value="10 kDa chaperonin, mitochondrial"/>
    <property type="match status" value="1"/>
</dbReference>
<evidence type="ECO:0000256" key="3">
    <source>
        <dbReference type="ARBA" id="ARBA00023186"/>
    </source>
</evidence>
<dbReference type="PANTHER" id="PTHR10772">
    <property type="entry name" value="10 KDA HEAT SHOCK PROTEIN"/>
    <property type="match status" value="1"/>
</dbReference>
<keyword evidence="7" id="KW-0346">Stress response</keyword>
<dbReference type="EMBL" id="GHBR01007140">
    <property type="protein sequence ID" value="NDJ98957.1"/>
    <property type="molecule type" value="Transcribed_RNA"/>
</dbReference>
<dbReference type="PRINTS" id="PR00297">
    <property type="entry name" value="CHAPERONIN10"/>
</dbReference>
<dbReference type="CDD" id="cd00320">
    <property type="entry name" value="cpn10"/>
    <property type="match status" value="1"/>
</dbReference>
<evidence type="ECO:0000313" key="7">
    <source>
        <dbReference type="EMBL" id="NDJ98957.1"/>
    </source>
</evidence>
<sequence>MVFLTSSLRRFIPFFDRVLVKRIEAITQTKSGVLLPEKAQSQMNAQVVEVGPGLRDKTGKFLPMTVKIGDKVMIPEFGGTKVEIDDQEHFLFRESDLLGKISI</sequence>
<dbReference type="InterPro" id="IPR020818">
    <property type="entry name" value="Chaperonin_GroES"/>
</dbReference>